<dbReference type="AlphaFoldDB" id="A0A3S8ZYX0"/>
<name>A0A3S8ZYX0_9BACL</name>
<dbReference type="SUPFAM" id="SSF63520">
    <property type="entry name" value="PTS-regulatory domain, PRD"/>
    <property type="match status" value="2"/>
</dbReference>
<protein>
    <submittedName>
        <fullName evidence="3">PRD domain-containing protein</fullName>
    </submittedName>
</protein>
<dbReference type="OrthoDB" id="9813552at2"/>
<evidence type="ECO:0000313" key="4">
    <source>
        <dbReference type="Proteomes" id="UP000272528"/>
    </source>
</evidence>
<sequence>MKKESPVRIERVIGNNVILAQSADGMEYVLMGKGIGFGSKSGEVMAEDDKRIEKRFRLDDPKQMKHYHAMMEESDPAVIRITETILADIEARFGGPLNNKVYYSLPSHIQFVLYRLRNGMEIKNPFLQETKLWFPAEYEAAGRAAALIQETFEVEVPEDEIGFLTYHVHSAFTNVAAWELAKFTNVVTELVERIEVRRAITISRDSMDYRRLVTDLRYTVERTSLGKHMANPLLPELRKKFKSDYALAQELSVLMAERLGTNVPDEEVGYIAIELYRFFQGLEQDHR</sequence>
<keyword evidence="4" id="KW-1185">Reference proteome</keyword>
<dbReference type="Pfam" id="PF00874">
    <property type="entry name" value="PRD"/>
    <property type="match status" value="2"/>
</dbReference>
<dbReference type="PANTHER" id="PTHR30185:SF16">
    <property type="entry name" value="PROTEIN GLCT"/>
    <property type="match status" value="1"/>
</dbReference>
<evidence type="ECO:0000313" key="3">
    <source>
        <dbReference type="EMBL" id="AZN38645.1"/>
    </source>
</evidence>
<dbReference type="InterPro" id="IPR004341">
    <property type="entry name" value="CAT_RNA-bd_dom"/>
</dbReference>
<dbReference type="SUPFAM" id="SSF50151">
    <property type="entry name" value="SacY-like RNA-binding domain"/>
    <property type="match status" value="1"/>
</dbReference>
<dbReference type="EMBL" id="CP034437">
    <property type="protein sequence ID" value="AZN38645.1"/>
    <property type="molecule type" value="Genomic_DNA"/>
</dbReference>
<dbReference type="InterPro" id="IPR050661">
    <property type="entry name" value="BglG_antiterminators"/>
</dbReference>
<dbReference type="GO" id="GO:0006355">
    <property type="term" value="P:regulation of DNA-templated transcription"/>
    <property type="evidence" value="ECO:0007669"/>
    <property type="project" value="InterPro"/>
</dbReference>
<proteinExistence type="predicted"/>
<feature type="domain" description="PRD" evidence="2">
    <location>
        <begin position="179"/>
        <end position="285"/>
    </location>
</feature>
<accession>A0A3S8ZYX0</accession>
<gene>
    <name evidence="3" type="ORF">EJC50_02350</name>
</gene>
<dbReference type="InterPro" id="IPR036634">
    <property type="entry name" value="PRD_sf"/>
</dbReference>
<feature type="domain" description="PRD" evidence="2">
    <location>
        <begin position="73"/>
        <end position="178"/>
    </location>
</feature>
<dbReference type="InterPro" id="IPR036650">
    <property type="entry name" value="CAT_RNA-bd_dom_sf"/>
</dbReference>
<dbReference type="GO" id="GO:0003723">
    <property type="term" value="F:RNA binding"/>
    <property type="evidence" value="ECO:0007669"/>
    <property type="project" value="InterPro"/>
</dbReference>
<dbReference type="RefSeq" id="WP_126011950.1">
    <property type="nucleotide sequence ID" value="NZ_CP034437.1"/>
</dbReference>
<keyword evidence="1" id="KW-0677">Repeat</keyword>
<dbReference type="Proteomes" id="UP000272528">
    <property type="component" value="Chromosome"/>
</dbReference>
<dbReference type="InterPro" id="IPR011608">
    <property type="entry name" value="PRD"/>
</dbReference>
<evidence type="ECO:0000259" key="2">
    <source>
        <dbReference type="PROSITE" id="PS51372"/>
    </source>
</evidence>
<evidence type="ECO:0000256" key="1">
    <source>
        <dbReference type="ARBA" id="ARBA00022737"/>
    </source>
</evidence>
<dbReference type="Gene3D" id="2.30.24.10">
    <property type="entry name" value="CAT RNA-binding domain"/>
    <property type="match status" value="1"/>
</dbReference>
<dbReference type="PROSITE" id="PS51372">
    <property type="entry name" value="PRD_2"/>
    <property type="match status" value="2"/>
</dbReference>
<dbReference type="KEGG" id="palb:EJC50_02350"/>
<dbReference type="SMART" id="SM01061">
    <property type="entry name" value="CAT_RBD"/>
    <property type="match status" value="1"/>
</dbReference>
<dbReference type="PANTHER" id="PTHR30185">
    <property type="entry name" value="CRYPTIC BETA-GLUCOSIDE BGL OPERON ANTITERMINATOR"/>
    <property type="match status" value="1"/>
</dbReference>
<reference evidence="4" key="1">
    <citation type="submission" date="2018-12" db="EMBL/GenBank/DDBJ databases">
        <title>Genome sequence of Peanibacillus sp.</title>
        <authorList>
            <person name="Subramani G."/>
            <person name="Srinivasan S."/>
            <person name="Kim M.K."/>
        </authorList>
    </citation>
    <scope>NUCLEOTIDE SEQUENCE [LARGE SCALE GENOMIC DNA]</scope>
    <source>
        <strain evidence="4">18JY67-1</strain>
    </source>
</reference>
<dbReference type="Gene3D" id="1.10.1790.10">
    <property type="entry name" value="PRD domain"/>
    <property type="match status" value="2"/>
</dbReference>
<dbReference type="Pfam" id="PF03123">
    <property type="entry name" value="CAT_RBD"/>
    <property type="match status" value="1"/>
</dbReference>
<organism evidence="3 4">
    <name type="scientific">Paenibacillus albus</name>
    <dbReference type="NCBI Taxonomy" id="2495582"/>
    <lineage>
        <taxon>Bacteria</taxon>
        <taxon>Bacillati</taxon>
        <taxon>Bacillota</taxon>
        <taxon>Bacilli</taxon>
        <taxon>Bacillales</taxon>
        <taxon>Paenibacillaceae</taxon>
        <taxon>Paenibacillus</taxon>
    </lineage>
</organism>